<proteinExistence type="predicted"/>
<evidence type="ECO:0000256" key="1">
    <source>
        <dbReference type="ARBA" id="ARBA00023015"/>
    </source>
</evidence>
<evidence type="ECO:0000259" key="4">
    <source>
        <dbReference type="PROSITE" id="PS01124"/>
    </source>
</evidence>
<dbReference type="OrthoDB" id="110167at2"/>
<dbReference type="EMBL" id="QQTP01000001">
    <property type="protein sequence ID" value="RDJ29122.1"/>
    <property type="molecule type" value="Genomic_DNA"/>
</dbReference>
<keyword evidence="3" id="KW-0804">Transcription</keyword>
<dbReference type="SUPFAM" id="SSF51215">
    <property type="entry name" value="Regulatory protein AraC"/>
    <property type="match status" value="1"/>
</dbReference>
<dbReference type="AlphaFoldDB" id="A0A370LAY0"/>
<sequence length="294" mass="32775">MAAYDRAMNAVSQIEAFGIEGLVANERAVLFPARRFEGLDCLSATFQRHIYAPHQHDTYVLGTIESGCESFTVRGIKHYARPDHITFVNPLETHDGAPHEGGYSYRMTYPSVTLMREVAASLAGGEVVGTPFFREPLVFDPHGAELFRTAHRAIEAGIDLLQGEEMLLRFYAHCLAHHADWPVAPLGREAIHVGRARELIEARYDEDLSLAEIARLSGLARHHLIRAFRRETGLTPHAYLIDARIRRARDLLCRGERPGDVAAATGFCDQAHLTRAFKARYALTPGAFRAAHLI</sequence>
<keyword evidence="6" id="KW-1185">Reference proteome</keyword>
<reference evidence="6" key="1">
    <citation type="submission" date="2018-07" db="EMBL/GenBank/DDBJ databases">
        <authorList>
            <person name="Safronova V.I."/>
            <person name="Chirak E.R."/>
            <person name="Sazanova A.L."/>
        </authorList>
    </citation>
    <scope>NUCLEOTIDE SEQUENCE [LARGE SCALE GENOMIC DNA]</scope>
    <source>
        <strain evidence="6">RCAM04685</strain>
    </source>
</reference>
<dbReference type="Pfam" id="PF02311">
    <property type="entry name" value="AraC_binding"/>
    <property type="match status" value="1"/>
</dbReference>
<name>A0A370LAY0_9HYPH</name>
<dbReference type="InterPro" id="IPR037923">
    <property type="entry name" value="HTH-like"/>
</dbReference>
<evidence type="ECO:0000256" key="3">
    <source>
        <dbReference type="ARBA" id="ARBA00023163"/>
    </source>
</evidence>
<accession>A0A370LAY0</accession>
<dbReference type="SUPFAM" id="SSF46689">
    <property type="entry name" value="Homeodomain-like"/>
    <property type="match status" value="2"/>
</dbReference>
<dbReference type="PROSITE" id="PS01124">
    <property type="entry name" value="HTH_ARAC_FAMILY_2"/>
    <property type="match status" value="1"/>
</dbReference>
<dbReference type="PANTHER" id="PTHR46796">
    <property type="entry name" value="HTH-TYPE TRANSCRIPTIONAL ACTIVATOR RHAS-RELATED"/>
    <property type="match status" value="1"/>
</dbReference>
<gene>
    <name evidence="5" type="ORF">DWE98_00640</name>
</gene>
<keyword evidence="2" id="KW-0238">DNA-binding</keyword>
<dbReference type="Proteomes" id="UP000255207">
    <property type="component" value="Unassembled WGS sequence"/>
</dbReference>
<dbReference type="PANTHER" id="PTHR46796:SF2">
    <property type="entry name" value="TRANSCRIPTIONAL REGULATORY PROTEIN"/>
    <property type="match status" value="1"/>
</dbReference>
<evidence type="ECO:0000313" key="6">
    <source>
        <dbReference type="Proteomes" id="UP000255207"/>
    </source>
</evidence>
<feature type="domain" description="HTH araC/xylS-type" evidence="4">
    <location>
        <begin position="194"/>
        <end position="291"/>
    </location>
</feature>
<dbReference type="GO" id="GO:0003700">
    <property type="term" value="F:DNA-binding transcription factor activity"/>
    <property type="evidence" value="ECO:0007669"/>
    <property type="project" value="InterPro"/>
</dbReference>
<dbReference type="Gene3D" id="1.10.10.60">
    <property type="entry name" value="Homeodomain-like"/>
    <property type="match status" value="2"/>
</dbReference>
<evidence type="ECO:0000313" key="5">
    <source>
        <dbReference type="EMBL" id="RDJ29122.1"/>
    </source>
</evidence>
<protein>
    <submittedName>
        <fullName evidence="5">AraC family transcriptional regulator</fullName>
    </submittedName>
</protein>
<dbReference type="InterPro" id="IPR050204">
    <property type="entry name" value="AraC_XylS_family_regulators"/>
</dbReference>
<dbReference type="InterPro" id="IPR009057">
    <property type="entry name" value="Homeodomain-like_sf"/>
</dbReference>
<dbReference type="InterPro" id="IPR018060">
    <property type="entry name" value="HTH_AraC"/>
</dbReference>
<dbReference type="InterPro" id="IPR003313">
    <property type="entry name" value="AraC-bd"/>
</dbReference>
<evidence type="ECO:0000256" key="2">
    <source>
        <dbReference type="ARBA" id="ARBA00023125"/>
    </source>
</evidence>
<organism evidence="5 6">
    <name type="scientific">Bosea caraganae</name>
    <dbReference type="NCBI Taxonomy" id="2763117"/>
    <lineage>
        <taxon>Bacteria</taxon>
        <taxon>Pseudomonadati</taxon>
        <taxon>Pseudomonadota</taxon>
        <taxon>Alphaproteobacteria</taxon>
        <taxon>Hyphomicrobiales</taxon>
        <taxon>Boseaceae</taxon>
        <taxon>Bosea</taxon>
    </lineage>
</organism>
<dbReference type="Pfam" id="PF12833">
    <property type="entry name" value="HTH_18"/>
    <property type="match status" value="1"/>
</dbReference>
<keyword evidence="1" id="KW-0805">Transcription regulation</keyword>
<comment type="caution">
    <text evidence="5">The sequence shown here is derived from an EMBL/GenBank/DDBJ whole genome shotgun (WGS) entry which is preliminary data.</text>
</comment>
<dbReference type="GO" id="GO:0043565">
    <property type="term" value="F:sequence-specific DNA binding"/>
    <property type="evidence" value="ECO:0007669"/>
    <property type="project" value="InterPro"/>
</dbReference>
<dbReference type="SMART" id="SM00342">
    <property type="entry name" value="HTH_ARAC"/>
    <property type="match status" value="1"/>
</dbReference>